<keyword evidence="3 6" id="KW-0067">ATP-binding</keyword>
<feature type="binding site" evidence="6">
    <location>
        <begin position="211"/>
        <end position="214"/>
    </location>
    <ligand>
        <name>ATP</name>
        <dbReference type="ChEBI" id="CHEBI:30616"/>
    </ligand>
</feature>
<dbReference type="CDD" id="cd10225">
    <property type="entry name" value="ASKHA_NBD_MreB-like"/>
    <property type="match status" value="1"/>
</dbReference>
<organism evidence="7 8">
    <name type="scientific">Flavobacterium fragile</name>
    <dbReference type="NCBI Taxonomy" id="2949085"/>
    <lineage>
        <taxon>Bacteria</taxon>
        <taxon>Pseudomonadati</taxon>
        <taxon>Bacteroidota</taxon>
        <taxon>Flavobacteriia</taxon>
        <taxon>Flavobacteriales</taxon>
        <taxon>Flavobacteriaceae</taxon>
        <taxon>Flavobacterium</taxon>
    </lineage>
</organism>
<dbReference type="EMBL" id="JAMLJN010000011">
    <property type="protein sequence ID" value="MCL9771066.1"/>
    <property type="molecule type" value="Genomic_DNA"/>
</dbReference>
<proteinExistence type="inferred from homology"/>
<dbReference type="Gene3D" id="3.30.420.40">
    <property type="match status" value="2"/>
</dbReference>
<dbReference type="NCBIfam" id="NF010539">
    <property type="entry name" value="PRK13927.1"/>
    <property type="match status" value="1"/>
</dbReference>
<keyword evidence="1 6" id="KW-0963">Cytoplasm</keyword>
<evidence type="ECO:0000313" key="7">
    <source>
        <dbReference type="EMBL" id="MCL9771066.1"/>
    </source>
</evidence>
<reference evidence="7 8" key="1">
    <citation type="submission" date="2022-05" db="EMBL/GenBank/DDBJ databases">
        <title>Flavobacterium sp., isolated from activated sludge.</title>
        <authorList>
            <person name="Ran Q."/>
        </authorList>
    </citation>
    <scope>NUCLEOTIDE SEQUENCE [LARGE SCALE GENOMIC DNA]</scope>
    <source>
        <strain evidence="7 8">HXWNR69</strain>
    </source>
</reference>
<evidence type="ECO:0000256" key="5">
    <source>
        <dbReference type="ARBA" id="ARBA00023458"/>
    </source>
</evidence>
<dbReference type="Proteomes" id="UP001203342">
    <property type="component" value="Unassembled WGS sequence"/>
</dbReference>
<comment type="subcellular location">
    <subcellularLocation>
        <location evidence="6">Cytoplasm</location>
    </subcellularLocation>
    <text evidence="6">Membrane-associated.</text>
</comment>
<dbReference type="PRINTS" id="PR01652">
    <property type="entry name" value="SHAPEPROTEIN"/>
</dbReference>
<comment type="caution">
    <text evidence="6">Lacks conserved residue(s) required for the propagation of feature annotation.</text>
</comment>
<keyword evidence="4 6" id="KW-0133">Cell shape</keyword>
<dbReference type="NCBIfam" id="TIGR00904">
    <property type="entry name" value="mreB"/>
    <property type="match status" value="1"/>
</dbReference>
<evidence type="ECO:0000313" key="8">
    <source>
        <dbReference type="Proteomes" id="UP001203342"/>
    </source>
</evidence>
<evidence type="ECO:0000256" key="4">
    <source>
        <dbReference type="ARBA" id="ARBA00022960"/>
    </source>
</evidence>
<dbReference type="PANTHER" id="PTHR42749">
    <property type="entry name" value="CELL SHAPE-DETERMINING PROTEIN MREB"/>
    <property type="match status" value="1"/>
</dbReference>
<dbReference type="PANTHER" id="PTHR42749:SF1">
    <property type="entry name" value="CELL SHAPE-DETERMINING PROTEIN MREB"/>
    <property type="match status" value="1"/>
</dbReference>
<comment type="similarity">
    <text evidence="5 6">Belongs to the FtsA/MreB family.</text>
</comment>
<dbReference type="InterPro" id="IPR004000">
    <property type="entry name" value="Actin"/>
</dbReference>
<dbReference type="HAMAP" id="MF_02207">
    <property type="entry name" value="MreB"/>
    <property type="match status" value="1"/>
</dbReference>
<protein>
    <recommendedName>
        <fullName evidence="6">Cell shape-determining protein MreB</fullName>
    </recommendedName>
</protein>
<dbReference type="InterPro" id="IPR043129">
    <property type="entry name" value="ATPase_NBD"/>
</dbReference>
<sequence length="342" mass="37197">MGFFDFMTEDIAIDLGTANTLIIHNDKVVIDSPSIVARDRITGKIIAVGKEANMMQGKTHENIKTIRPLKDGVIADFDASEQMIKMFIKSIPALKKKLFTPALRMVICIPSGITEVEMRAVKESAERVNGKEVYLIHEPMAAAIGIGVDIMQPKGNMIVDIGGGTTEIAVIALGGIVCDKSVKIAGDVFTNDIIYYMRTQHNLFVGETTAEKIKIQIGAATEDLDSAPEDMSVQGRDLLTGKPKQVDVSYREIAKALDKSIQRIEDAVMETLSQTPPELAADIYNTGIYLAGGGSMLRGLDKRISSKTDLPVYIAEDPLRAVVRGTGMALKNVNKYKGILIK</sequence>
<keyword evidence="8" id="KW-1185">Reference proteome</keyword>
<dbReference type="InterPro" id="IPR004753">
    <property type="entry name" value="MreB"/>
</dbReference>
<keyword evidence="2 6" id="KW-0547">Nucleotide-binding</keyword>
<evidence type="ECO:0000256" key="6">
    <source>
        <dbReference type="HAMAP-Rule" id="MF_02207"/>
    </source>
</evidence>
<evidence type="ECO:0000256" key="3">
    <source>
        <dbReference type="ARBA" id="ARBA00022840"/>
    </source>
</evidence>
<comment type="caution">
    <text evidence="7">The sequence shown here is derived from an EMBL/GenBank/DDBJ whole genome shotgun (WGS) entry which is preliminary data.</text>
</comment>
<dbReference type="Pfam" id="PF06723">
    <property type="entry name" value="MreB_Mbl"/>
    <property type="match status" value="1"/>
</dbReference>
<dbReference type="SUPFAM" id="SSF53067">
    <property type="entry name" value="Actin-like ATPase domain"/>
    <property type="match status" value="2"/>
</dbReference>
<accession>A0ABT0TJ96</accession>
<dbReference type="InterPro" id="IPR056546">
    <property type="entry name" value="MreB_MamK-like"/>
</dbReference>
<evidence type="ECO:0000256" key="1">
    <source>
        <dbReference type="ARBA" id="ARBA00022490"/>
    </source>
</evidence>
<gene>
    <name evidence="6" type="primary">mreB</name>
    <name evidence="7" type="ORF">NAT47_11630</name>
</gene>
<evidence type="ECO:0000256" key="2">
    <source>
        <dbReference type="ARBA" id="ARBA00022741"/>
    </source>
</evidence>
<feature type="binding site" evidence="6">
    <location>
        <begin position="17"/>
        <end position="19"/>
    </location>
    <ligand>
        <name>ATP</name>
        <dbReference type="ChEBI" id="CHEBI:30616"/>
    </ligand>
</feature>
<name>A0ABT0TJ96_9FLAO</name>
<dbReference type="SMART" id="SM00268">
    <property type="entry name" value="ACTIN"/>
    <property type="match status" value="1"/>
</dbReference>
<comment type="function">
    <text evidence="6">Forms membrane-associated dynamic filaments that are essential for cell shape determination. Acts by regulating cell wall synthesis and cell elongation, and thus cell shape. A feedback loop between cell geometry and MreB localization may maintain elongated cell shape by targeting cell wall growth to regions of negative cell wall curvature.</text>
</comment>
<dbReference type="RefSeq" id="WP_250582957.1">
    <property type="nucleotide sequence ID" value="NZ_JAMLJN010000011.1"/>
</dbReference>
<comment type="subunit">
    <text evidence="6">Forms polymers.</text>
</comment>
<feature type="binding site" evidence="6">
    <location>
        <begin position="163"/>
        <end position="165"/>
    </location>
    <ligand>
        <name>ATP</name>
        <dbReference type="ChEBI" id="CHEBI:30616"/>
    </ligand>
</feature>